<proteinExistence type="predicted"/>
<dbReference type="SMART" id="SM00355">
    <property type="entry name" value="ZnF_C2H2"/>
    <property type="match status" value="4"/>
</dbReference>
<dbReference type="PROSITE" id="PS50157">
    <property type="entry name" value="ZINC_FINGER_C2H2_2"/>
    <property type="match status" value="3"/>
</dbReference>
<protein>
    <recommendedName>
        <fullName evidence="9">C2H2-type domain-containing protein</fullName>
    </recommendedName>
</protein>
<dbReference type="FunFam" id="3.30.160.60:FF:000011">
    <property type="entry name" value="zinc finger protein 615 isoform X1"/>
    <property type="match status" value="1"/>
</dbReference>
<evidence type="ECO:0000313" key="10">
    <source>
        <dbReference type="Ensembl" id="ENSTGUP00000032444.1"/>
    </source>
</evidence>
<dbReference type="Ensembl" id="ENSTGUT00000029917.1">
    <property type="protein sequence ID" value="ENSTGUP00000032444.1"/>
    <property type="gene ID" value="ENSTGUG00000021004.1"/>
</dbReference>
<evidence type="ECO:0000256" key="8">
    <source>
        <dbReference type="SAM" id="MobiDB-lite"/>
    </source>
</evidence>
<name>A0A674HBY7_TAEGU</name>
<dbReference type="AlphaFoldDB" id="A0A674HBY7"/>
<dbReference type="GO" id="GO:0005634">
    <property type="term" value="C:nucleus"/>
    <property type="evidence" value="ECO:0007669"/>
    <property type="project" value="UniProtKB-SubCell"/>
</dbReference>
<accession>A0A674HBY7</accession>
<dbReference type="FunFam" id="3.30.160.60:FF:002343">
    <property type="entry name" value="Zinc finger protein 33A"/>
    <property type="match status" value="1"/>
</dbReference>
<keyword evidence="3" id="KW-0677">Repeat</keyword>
<dbReference type="PANTHER" id="PTHR14196">
    <property type="entry name" value="ODD-SKIPPED - RELATED"/>
    <property type="match status" value="1"/>
</dbReference>
<keyword evidence="11" id="KW-1185">Reference proteome</keyword>
<dbReference type="GO" id="GO:0008270">
    <property type="term" value="F:zinc ion binding"/>
    <property type="evidence" value="ECO:0007669"/>
    <property type="project" value="UniProtKB-KW"/>
</dbReference>
<dbReference type="GO" id="GO:0000977">
    <property type="term" value="F:RNA polymerase II transcription regulatory region sequence-specific DNA binding"/>
    <property type="evidence" value="ECO:0007669"/>
    <property type="project" value="TreeGrafter"/>
</dbReference>
<dbReference type="GO" id="GO:0000981">
    <property type="term" value="F:DNA-binding transcription factor activity, RNA polymerase II-specific"/>
    <property type="evidence" value="ECO:0007669"/>
    <property type="project" value="TreeGrafter"/>
</dbReference>
<dbReference type="Gene3D" id="3.30.160.60">
    <property type="entry name" value="Classic Zinc Finger"/>
    <property type="match status" value="4"/>
</dbReference>
<sequence>MDLGRRNPQPKAFTPCFSSKQDFPLPNFGWMEEEAVRKRKMPWDTQAGEEEVSAPFPLSPAPSPTEGGDQGGEIPPAEHRGRGCFEWLHGRGIEWGGKTLEILHEEGLQTQPRVSKEESPTLCQEGGQSFSQGSELVVPEQLHDRERPCECLECGKSFRKSFDLICHQRIHTGERPYECGECGKSFSHRSDLIVHQRFHTGERPCECPECGKRFHTSSHLLVHQRIHRQERPFRCPDCGMGFKHRPTLVRALVTHMPYICEDMGEFGGYLV</sequence>
<feature type="domain" description="C2H2-type" evidence="9">
    <location>
        <begin position="177"/>
        <end position="204"/>
    </location>
</feature>
<dbReference type="PANTHER" id="PTHR14196:SF12">
    <property type="entry name" value="ZINC FINGER PROTEIN 208-LIKE"/>
    <property type="match status" value="1"/>
</dbReference>
<keyword evidence="4 7" id="KW-0863">Zinc-finger</keyword>
<evidence type="ECO:0000256" key="7">
    <source>
        <dbReference type="PROSITE-ProRule" id="PRU00042"/>
    </source>
</evidence>
<dbReference type="InParanoid" id="A0A674HBY7"/>
<dbReference type="SUPFAM" id="SSF57667">
    <property type="entry name" value="beta-beta-alpha zinc fingers"/>
    <property type="match status" value="3"/>
</dbReference>
<evidence type="ECO:0000313" key="11">
    <source>
        <dbReference type="Proteomes" id="UP000007754"/>
    </source>
</evidence>
<evidence type="ECO:0000256" key="4">
    <source>
        <dbReference type="ARBA" id="ARBA00022771"/>
    </source>
</evidence>
<dbReference type="InterPro" id="IPR013087">
    <property type="entry name" value="Znf_C2H2_type"/>
</dbReference>
<keyword evidence="5" id="KW-0862">Zinc</keyword>
<evidence type="ECO:0000256" key="5">
    <source>
        <dbReference type="ARBA" id="ARBA00022833"/>
    </source>
</evidence>
<dbReference type="FunFam" id="3.30.160.60:FF:000295">
    <property type="entry name" value="zinc finger protein 19"/>
    <property type="match status" value="1"/>
</dbReference>
<dbReference type="InterPro" id="IPR036236">
    <property type="entry name" value="Znf_C2H2_sf"/>
</dbReference>
<feature type="region of interest" description="Disordered" evidence="8">
    <location>
        <begin position="43"/>
        <end position="81"/>
    </location>
</feature>
<organism evidence="10 11">
    <name type="scientific">Taeniopygia guttata</name>
    <name type="common">Zebra finch</name>
    <name type="synonym">Poephila guttata</name>
    <dbReference type="NCBI Taxonomy" id="59729"/>
    <lineage>
        <taxon>Eukaryota</taxon>
        <taxon>Metazoa</taxon>
        <taxon>Chordata</taxon>
        <taxon>Craniata</taxon>
        <taxon>Vertebrata</taxon>
        <taxon>Euteleostomi</taxon>
        <taxon>Archelosauria</taxon>
        <taxon>Archosauria</taxon>
        <taxon>Dinosauria</taxon>
        <taxon>Saurischia</taxon>
        <taxon>Theropoda</taxon>
        <taxon>Coelurosauria</taxon>
        <taxon>Aves</taxon>
        <taxon>Neognathae</taxon>
        <taxon>Neoaves</taxon>
        <taxon>Telluraves</taxon>
        <taxon>Australaves</taxon>
        <taxon>Passeriformes</taxon>
        <taxon>Passeroidea</taxon>
        <taxon>Estrildidae</taxon>
        <taxon>Estrildinae</taxon>
        <taxon>Taeniopygia</taxon>
    </lineage>
</organism>
<dbReference type="PROSITE" id="PS00028">
    <property type="entry name" value="ZINC_FINGER_C2H2_1"/>
    <property type="match status" value="3"/>
</dbReference>
<reference evidence="10" key="1">
    <citation type="submission" date="2025-08" db="UniProtKB">
        <authorList>
            <consortium name="Ensembl"/>
        </authorList>
    </citation>
    <scope>IDENTIFICATION</scope>
</reference>
<keyword evidence="6" id="KW-0539">Nucleus</keyword>
<evidence type="ECO:0000256" key="3">
    <source>
        <dbReference type="ARBA" id="ARBA00022737"/>
    </source>
</evidence>
<evidence type="ECO:0000256" key="2">
    <source>
        <dbReference type="ARBA" id="ARBA00022723"/>
    </source>
</evidence>
<keyword evidence="2" id="KW-0479">Metal-binding</keyword>
<dbReference type="GeneTree" id="ENSGT01150000286944"/>
<feature type="domain" description="C2H2-type" evidence="9">
    <location>
        <begin position="205"/>
        <end position="232"/>
    </location>
</feature>
<dbReference type="Proteomes" id="UP000007754">
    <property type="component" value="Unplaced"/>
</dbReference>
<comment type="subcellular location">
    <subcellularLocation>
        <location evidence="1">Nucleus</location>
    </subcellularLocation>
</comment>
<evidence type="ECO:0000259" key="9">
    <source>
        <dbReference type="PROSITE" id="PS50157"/>
    </source>
</evidence>
<feature type="domain" description="C2H2-type" evidence="9">
    <location>
        <begin position="149"/>
        <end position="176"/>
    </location>
</feature>
<reference evidence="10" key="2">
    <citation type="submission" date="2025-09" db="UniProtKB">
        <authorList>
            <consortium name="Ensembl"/>
        </authorList>
    </citation>
    <scope>IDENTIFICATION</scope>
</reference>
<evidence type="ECO:0000256" key="6">
    <source>
        <dbReference type="ARBA" id="ARBA00023242"/>
    </source>
</evidence>
<evidence type="ECO:0000256" key="1">
    <source>
        <dbReference type="ARBA" id="ARBA00004123"/>
    </source>
</evidence>
<dbReference type="InterPro" id="IPR050717">
    <property type="entry name" value="C2H2-ZF_Transcription_Reg"/>
</dbReference>
<dbReference type="Pfam" id="PF00096">
    <property type="entry name" value="zf-C2H2"/>
    <property type="match status" value="2"/>
</dbReference>